<feature type="domain" description="ABC3 transporter permease C-terminal" evidence="8">
    <location>
        <begin position="271"/>
        <end position="385"/>
    </location>
</feature>
<dbReference type="PANTHER" id="PTHR30572:SF4">
    <property type="entry name" value="ABC TRANSPORTER PERMEASE YTRF"/>
    <property type="match status" value="1"/>
</dbReference>
<dbReference type="InterPro" id="IPR050250">
    <property type="entry name" value="Macrolide_Exporter_MacB"/>
</dbReference>
<protein>
    <submittedName>
        <fullName evidence="9">ABC transporter permease</fullName>
    </submittedName>
</protein>
<evidence type="ECO:0000256" key="3">
    <source>
        <dbReference type="ARBA" id="ARBA00022692"/>
    </source>
</evidence>
<feature type="transmembrane region" description="Helical" evidence="7">
    <location>
        <begin position="264"/>
        <end position="288"/>
    </location>
</feature>
<gene>
    <name evidence="9" type="ORF">H9935_02900</name>
</gene>
<evidence type="ECO:0000256" key="7">
    <source>
        <dbReference type="SAM" id="Phobius"/>
    </source>
</evidence>
<evidence type="ECO:0000256" key="6">
    <source>
        <dbReference type="ARBA" id="ARBA00038076"/>
    </source>
</evidence>
<evidence type="ECO:0000313" key="9">
    <source>
        <dbReference type="EMBL" id="HJC09746.1"/>
    </source>
</evidence>
<keyword evidence="5 7" id="KW-0472">Membrane</keyword>
<feature type="transmembrane region" description="Helical" evidence="7">
    <location>
        <begin position="358"/>
        <end position="381"/>
    </location>
</feature>
<evidence type="ECO:0000256" key="2">
    <source>
        <dbReference type="ARBA" id="ARBA00022475"/>
    </source>
</evidence>
<reference evidence="9" key="2">
    <citation type="submission" date="2021-04" db="EMBL/GenBank/DDBJ databases">
        <authorList>
            <person name="Gilroy R."/>
        </authorList>
    </citation>
    <scope>NUCLEOTIDE SEQUENCE</scope>
    <source>
        <strain evidence="9">ChiSxjej6B18-287</strain>
    </source>
</reference>
<keyword evidence="3 7" id="KW-0812">Transmembrane</keyword>
<accession>A0A9D2N490</accession>
<reference evidence="9" key="1">
    <citation type="journal article" date="2021" name="PeerJ">
        <title>Extensive microbial diversity within the chicken gut microbiome revealed by metagenomics and culture.</title>
        <authorList>
            <person name="Gilroy R."/>
            <person name="Ravi A."/>
            <person name="Getino M."/>
            <person name="Pursley I."/>
            <person name="Horton D.L."/>
            <person name="Alikhan N.F."/>
            <person name="Baker D."/>
            <person name="Gharbi K."/>
            <person name="Hall N."/>
            <person name="Watson M."/>
            <person name="Adriaenssens E.M."/>
            <person name="Foster-Nyarko E."/>
            <person name="Jarju S."/>
            <person name="Secka A."/>
            <person name="Antonio M."/>
            <person name="Oren A."/>
            <person name="Chaudhuri R.R."/>
            <person name="La Ragione R."/>
            <person name="Hildebrand F."/>
            <person name="Pallen M.J."/>
        </authorList>
    </citation>
    <scope>NUCLEOTIDE SEQUENCE</scope>
    <source>
        <strain evidence="9">ChiSxjej6B18-287</strain>
    </source>
</reference>
<feature type="transmembrane region" description="Helical" evidence="7">
    <location>
        <begin position="793"/>
        <end position="818"/>
    </location>
</feature>
<feature type="transmembrane region" description="Helical" evidence="7">
    <location>
        <begin position="754"/>
        <end position="773"/>
    </location>
</feature>
<evidence type="ECO:0000256" key="1">
    <source>
        <dbReference type="ARBA" id="ARBA00004651"/>
    </source>
</evidence>
<dbReference type="PANTHER" id="PTHR30572">
    <property type="entry name" value="MEMBRANE COMPONENT OF TRANSPORTER-RELATED"/>
    <property type="match status" value="1"/>
</dbReference>
<sequence length="838" mass="94099">MILVNSRKTIWLLTRRFLKINRGRNIIAVLAVVMTAVMFTASFTAAVSVLRSTMNQEMRTSMDSSQLSIQDLTEEQFRQISQYDKIKEMGYTIFLSLAENEELQTISTEIRYADENGARSYQCLPTQGTLPQGEKEAAVSTIVLDLLGVPHKIGSTVTLTYSASGKQITEDFRLSGFWEGDPLPKAQMVWVSRDYCLAHMKTATEESIAMGDFEGDYNLSLWFDNIFKLNQYKEEIEELYHVSDTPARMDIPPAYDRLFGEDGFPFATVGAVIFLVFLSGYLIIYNVFQISVKNDIRAYGLLKNIGTTGRQLKGIVRRQALLLSGIGIPIGLLLGWLAGRAMVPYLMESELGAESPEVLVSTSPWIFLTAVFFSLATVYIACMRPCHIVSKVSPVEAVRMTEGSARNRERKGHKVTPGIMALENMKRTWKKSVLVVLSLTLPIFLLNCIYTIQKGFDFDIYIDTYISSDFTITGAGTMAQYADLNALTPEILGDIRSQEGIESLACVYDTEELHLLSEKEYKILENMMDLAEKEKIYDSAWAQEERKRLESRQIPSHVLGINQAAFEKMEFLDSSCTWQEFTQGDYVIVSASTYGFGGYSEPGDTITLEIEGQKREFQVLGVGAVPYDLEYPFGAGTYYDISFYLPEETYLQMGGNPGAMTVGIEAEEGEEKALGQWLEDYLADKPQLLMDSRMELEQQCSQFAGKYMLILGLLCGVLFVIGVLNFFNTSAVSVISRKKELSLLEAVGMTRKQVLRMLCTEGGIYFLAALLLADTAGIPLMREVIARTAGRSFYFAYHPSIAVSLLAIPLLALIAWGVPRYHYRKMCRETVVERIREE</sequence>
<feature type="transmembrane region" description="Helical" evidence="7">
    <location>
        <begin position="433"/>
        <end position="452"/>
    </location>
</feature>
<organism evidence="9 10">
    <name type="scientific">Candidatus Blautia merdigallinarum</name>
    <dbReference type="NCBI Taxonomy" id="2838495"/>
    <lineage>
        <taxon>Bacteria</taxon>
        <taxon>Bacillati</taxon>
        <taxon>Bacillota</taxon>
        <taxon>Clostridia</taxon>
        <taxon>Lachnospirales</taxon>
        <taxon>Lachnospiraceae</taxon>
        <taxon>Blautia</taxon>
    </lineage>
</organism>
<dbReference type="GO" id="GO:0005886">
    <property type="term" value="C:plasma membrane"/>
    <property type="evidence" value="ECO:0007669"/>
    <property type="project" value="UniProtKB-SubCell"/>
</dbReference>
<dbReference type="Pfam" id="PF02687">
    <property type="entry name" value="FtsX"/>
    <property type="match status" value="2"/>
</dbReference>
<feature type="domain" description="ABC3 transporter permease C-terminal" evidence="8">
    <location>
        <begin position="716"/>
        <end position="826"/>
    </location>
</feature>
<feature type="transmembrane region" description="Helical" evidence="7">
    <location>
        <begin position="26"/>
        <end position="50"/>
    </location>
</feature>
<proteinExistence type="inferred from homology"/>
<comment type="similarity">
    <text evidence="6">Belongs to the ABC-4 integral membrane protein family.</text>
</comment>
<dbReference type="AlphaFoldDB" id="A0A9D2N490"/>
<dbReference type="EMBL" id="DWWV01000033">
    <property type="protein sequence ID" value="HJC09746.1"/>
    <property type="molecule type" value="Genomic_DNA"/>
</dbReference>
<feature type="transmembrane region" description="Helical" evidence="7">
    <location>
        <begin position="707"/>
        <end position="734"/>
    </location>
</feature>
<dbReference type="InterPro" id="IPR003838">
    <property type="entry name" value="ABC3_permease_C"/>
</dbReference>
<evidence type="ECO:0000313" key="10">
    <source>
        <dbReference type="Proteomes" id="UP000823893"/>
    </source>
</evidence>
<dbReference type="Proteomes" id="UP000823893">
    <property type="component" value="Unassembled WGS sequence"/>
</dbReference>
<evidence type="ECO:0000256" key="4">
    <source>
        <dbReference type="ARBA" id="ARBA00022989"/>
    </source>
</evidence>
<feature type="transmembrane region" description="Helical" evidence="7">
    <location>
        <begin position="320"/>
        <end position="338"/>
    </location>
</feature>
<keyword evidence="2" id="KW-1003">Cell membrane</keyword>
<comment type="subcellular location">
    <subcellularLocation>
        <location evidence="1">Cell membrane</location>
        <topology evidence="1">Multi-pass membrane protein</topology>
    </subcellularLocation>
</comment>
<dbReference type="GO" id="GO:0022857">
    <property type="term" value="F:transmembrane transporter activity"/>
    <property type="evidence" value="ECO:0007669"/>
    <property type="project" value="TreeGrafter"/>
</dbReference>
<evidence type="ECO:0000259" key="8">
    <source>
        <dbReference type="Pfam" id="PF02687"/>
    </source>
</evidence>
<evidence type="ECO:0000256" key="5">
    <source>
        <dbReference type="ARBA" id="ARBA00023136"/>
    </source>
</evidence>
<name>A0A9D2N490_9FIRM</name>
<comment type="caution">
    <text evidence="9">The sequence shown here is derived from an EMBL/GenBank/DDBJ whole genome shotgun (WGS) entry which is preliminary data.</text>
</comment>
<keyword evidence="4 7" id="KW-1133">Transmembrane helix</keyword>